<reference evidence="2 3" key="1">
    <citation type="submission" date="2023-03" db="EMBL/GenBank/DDBJ databases">
        <title>High-quality genome of Scylla paramamosain provides insights in environmental adaptation.</title>
        <authorList>
            <person name="Zhang L."/>
        </authorList>
    </citation>
    <scope>NUCLEOTIDE SEQUENCE [LARGE SCALE GENOMIC DNA]</scope>
    <source>
        <strain evidence="2">LZ_2023a</strain>
        <tissue evidence="2">Muscle</tissue>
    </source>
</reference>
<dbReference type="AlphaFoldDB" id="A0AAW0SC09"/>
<feature type="non-terminal residue" evidence="2">
    <location>
        <position position="1"/>
    </location>
</feature>
<organism evidence="2 3">
    <name type="scientific">Scylla paramamosain</name>
    <name type="common">Mud crab</name>
    <dbReference type="NCBI Taxonomy" id="85552"/>
    <lineage>
        <taxon>Eukaryota</taxon>
        <taxon>Metazoa</taxon>
        <taxon>Ecdysozoa</taxon>
        <taxon>Arthropoda</taxon>
        <taxon>Crustacea</taxon>
        <taxon>Multicrustacea</taxon>
        <taxon>Malacostraca</taxon>
        <taxon>Eumalacostraca</taxon>
        <taxon>Eucarida</taxon>
        <taxon>Decapoda</taxon>
        <taxon>Pleocyemata</taxon>
        <taxon>Brachyura</taxon>
        <taxon>Eubrachyura</taxon>
        <taxon>Portunoidea</taxon>
        <taxon>Portunidae</taxon>
        <taxon>Portuninae</taxon>
        <taxon>Scylla</taxon>
    </lineage>
</organism>
<comment type="caution">
    <text evidence="2">The sequence shown here is derived from an EMBL/GenBank/DDBJ whole genome shotgun (WGS) entry which is preliminary data.</text>
</comment>
<keyword evidence="1" id="KW-0238">DNA-binding</keyword>
<evidence type="ECO:0000313" key="2">
    <source>
        <dbReference type="EMBL" id="KAK8372392.1"/>
    </source>
</evidence>
<dbReference type="InterPro" id="IPR010998">
    <property type="entry name" value="Integrase_recombinase_N"/>
</dbReference>
<dbReference type="PANTHER" id="PTHR35617">
    <property type="entry name" value="PHAGE_INTEGRASE DOMAIN-CONTAINING PROTEIN"/>
    <property type="match status" value="1"/>
</dbReference>
<dbReference type="SUPFAM" id="SSF47823">
    <property type="entry name" value="lambda integrase-like, N-terminal domain"/>
    <property type="match status" value="1"/>
</dbReference>
<dbReference type="GO" id="GO:0003677">
    <property type="term" value="F:DNA binding"/>
    <property type="evidence" value="ECO:0007669"/>
    <property type="project" value="UniProtKB-KW"/>
</dbReference>
<proteinExistence type="predicted"/>
<gene>
    <name evidence="2" type="ORF">O3P69_018900</name>
</gene>
<dbReference type="PANTHER" id="PTHR35617:SF3">
    <property type="entry name" value="CORE-BINDING (CB) DOMAIN-CONTAINING PROTEIN"/>
    <property type="match status" value="1"/>
</dbReference>
<sequence>SSQVNALVDIGTSLLVGDITPGSNPTGNRGMAPGLPHDCLPLIRMWSQKTPRAGAATAGSPSKLTDPHPIMSHTRLMACLLSGKTCRNEEFRPAAADIILASWKPGTERQYRPHVQRWSLFCGRRNVDPTSPTVGHIVNFLTETFDRGVGYECVNTARGALSSLGIVVGRMQGRKSPFGHPIHERGFSILELLSP</sequence>
<dbReference type="Gene3D" id="1.10.150.130">
    <property type="match status" value="1"/>
</dbReference>
<feature type="non-terminal residue" evidence="2">
    <location>
        <position position="195"/>
    </location>
</feature>
<dbReference type="Proteomes" id="UP001487740">
    <property type="component" value="Unassembled WGS sequence"/>
</dbReference>
<evidence type="ECO:0000313" key="3">
    <source>
        <dbReference type="Proteomes" id="UP001487740"/>
    </source>
</evidence>
<name>A0AAW0SC09_SCYPA</name>
<protein>
    <submittedName>
        <fullName evidence="2">Uncharacterized protein</fullName>
    </submittedName>
</protein>
<dbReference type="EMBL" id="JARAKH010002148">
    <property type="protein sequence ID" value="KAK8372392.1"/>
    <property type="molecule type" value="Genomic_DNA"/>
</dbReference>
<accession>A0AAW0SC09</accession>
<evidence type="ECO:0000256" key="1">
    <source>
        <dbReference type="ARBA" id="ARBA00023125"/>
    </source>
</evidence>
<keyword evidence="3" id="KW-1185">Reference proteome</keyword>